<feature type="chain" id="PRO_5046357761" evidence="4">
    <location>
        <begin position="30"/>
        <end position="436"/>
    </location>
</feature>
<dbReference type="InterPro" id="IPR011055">
    <property type="entry name" value="Dup_hybrid_motif"/>
</dbReference>
<evidence type="ECO:0000313" key="8">
    <source>
        <dbReference type="Proteomes" id="UP001558534"/>
    </source>
</evidence>
<feature type="signal peptide" evidence="4">
    <location>
        <begin position="1"/>
        <end position="29"/>
    </location>
</feature>
<dbReference type="Proteomes" id="UP001558534">
    <property type="component" value="Unassembled WGS sequence"/>
</dbReference>
<dbReference type="InterPro" id="IPR057309">
    <property type="entry name" value="PcsB_CC"/>
</dbReference>
<keyword evidence="8" id="KW-1185">Reference proteome</keyword>
<dbReference type="InterPro" id="IPR050570">
    <property type="entry name" value="Cell_wall_metabolism_enzyme"/>
</dbReference>
<dbReference type="EMBL" id="JBFRHK010000004">
    <property type="protein sequence ID" value="MEX3745421.1"/>
    <property type="molecule type" value="Genomic_DNA"/>
</dbReference>
<feature type="coiled-coil region" evidence="2">
    <location>
        <begin position="32"/>
        <end position="115"/>
    </location>
</feature>
<organism evidence="7 8">
    <name type="scientific">Lysinibacillus xylanilyticus</name>
    <dbReference type="NCBI Taxonomy" id="582475"/>
    <lineage>
        <taxon>Bacteria</taxon>
        <taxon>Bacillati</taxon>
        <taxon>Bacillota</taxon>
        <taxon>Bacilli</taxon>
        <taxon>Bacillales</taxon>
        <taxon>Bacillaceae</taxon>
        <taxon>Lysinibacillus</taxon>
    </lineage>
</organism>
<feature type="domain" description="Peptidoglycan hydrolase PcsB coiled-coil" evidence="6">
    <location>
        <begin position="109"/>
        <end position="182"/>
    </location>
</feature>
<dbReference type="InterPro" id="IPR016047">
    <property type="entry name" value="M23ase_b-sheet_dom"/>
</dbReference>
<dbReference type="SUPFAM" id="SSF51261">
    <property type="entry name" value="Duplicated hybrid motif"/>
    <property type="match status" value="1"/>
</dbReference>
<accession>A0ABV3VX01</accession>
<proteinExistence type="predicted"/>
<feature type="compositionally biased region" description="Low complexity" evidence="3">
    <location>
        <begin position="275"/>
        <end position="286"/>
    </location>
</feature>
<dbReference type="Pfam" id="PF01551">
    <property type="entry name" value="Peptidase_M23"/>
    <property type="match status" value="1"/>
</dbReference>
<evidence type="ECO:0000256" key="4">
    <source>
        <dbReference type="SAM" id="SignalP"/>
    </source>
</evidence>
<feature type="region of interest" description="Disordered" evidence="3">
    <location>
        <begin position="275"/>
        <end position="308"/>
    </location>
</feature>
<dbReference type="GO" id="GO:0016787">
    <property type="term" value="F:hydrolase activity"/>
    <property type="evidence" value="ECO:0007669"/>
    <property type="project" value="UniProtKB-KW"/>
</dbReference>
<protein>
    <submittedName>
        <fullName evidence="7">Murein hydrolase activator EnvC</fullName>
    </submittedName>
</protein>
<evidence type="ECO:0000256" key="3">
    <source>
        <dbReference type="SAM" id="MobiDB-lite"/>
    </source>
</evidence>
<keyword evidence="7" id="KW-0378">Hydrolase</keyword>
<evidence type="ECO:0000259" key="6">
    <source>
        <dbReference type="Pfam" id="PF24568"/>
    </source>
</evidence>
<dbReference type="CDD" id="cd12797">
    <property type="entry name" value="M23_peptidase"/>
    <property type="match status" value="1"/>
</dbReference>
<dbReference type="PANTHER" id="PTHR21666:SF270">
    <property type="entry name" value="MUREIN HYDROLASE ACTIVATOR ENVC"/>
    <property type="match status" value="1"/>
</dbReference>
<feature type="compositionally biased region" description="Polar residues" evidence="3">
    <location>
        <begin position="292"/>
        <end position="303"/>
    </location>
</feature>
<evidence type="ECO:0000259" key="5">
    <source>
        <dbReference type="Pfam" id="PF01551"/>
    </source>
</evidence>
<dbReference type="Gene3D" id="2.70.70.10">
    <property type="entry name" value="Glucose Permease (Domain IIA)"/>
    <property type="match status" value="1"/>
</dbReference>
<keyword evidence="1 4" id="KW-0732">Signal</keyword>
<feature type="domain" description="M23ase beta-sheet core" evidence="5">
    <location>
        <begin position="327"/>
        <end position="417"/>
    </location>
</feature>
<comment type="caution">
    <text evidence="7">The sequence shown here is derived from an EMBL/GenBank/DDBJ whole genome shotgun (WGS) entry which is preliminary data.</text>
</comment>
<sequence length="436" mass="47859">MKSMAKNSLKTLAAASALFLFIQTPSAYATNLSDLKDQKNQIESKKDGLNSSINNKSNAITANEEKQQQILDQIQSLNAEIEKTNNNIKNVMAEIHSANEEIKTLENSIAELLRKIEERDVLLEERARAIQASGTVSYLDVLLSSSSFVDFIDRFSAVNSLMEADRQIIHEQKEDKQKLEEQKQVLESKRQKLEAKKAELDRLKASLDGQKAEKNKLVNQLEKEQEKLKSEKVLLEKEYSEALEISDELQQKIIDEQKRLAEIARQQEEKRKAAAAAAAANAAKNNNGGGSSNVVHAPQSNGTWIKPTNGRLTSPYGWRNIGAGPEFHYGVDLANSTGTPIWAAADGVVSYAAPLSSYGNAVIITHSIDGQIYATVYAHLNSINVSVGAEVSQGQQIATMGSTGRSTGPHLHFEVHNGPWQGQSVGSVNPLKYIPL</sequence>
<dbReference type="PANTHER" id="PTHR21666">
    <property type="entry name" value="PEPTIDASE-RELATED"/>
    <property type="match status" value="1"/>
</dbReference>
<evidence type="ECO:0000256" key="2">
    <source>
        <dbReference type="SAM" id="Coils"/>
    </source>
</evidence>
<dbReference type="RefSeq" id="WP_368636303.1">
    <property type="nucleotide sequence ID" value="NZ_JBFRHK010000004.1"/>
</dbReference>
<name>A0ABV3VX01_9BACI</name>
<dbReference type="Pfam" id="PF24568">
    <property type="entry name" value="CC_PcsB"/>
    <property type="match status" value="1"/>
</dbReference>
<reference evidence="7 8" key="1">
    <citation type="submission" date="2024-07" db="EMBL/GenBank/DDBJ databases">
        <title>Characterization of a bacterium isolated from hydrolysated instant sea cucumber by whole-genome sequencing and metabolomics.</title>
        <authorList>
            <person name="Luo X."/>
            <person name="Zhang Z."/>
            <person name="Zheng Z."/>
            <person name="Zhang W."/>
            <person name="Ming T."/>
            <person name="Jiao L."/>
            <person name="Su X."/>
            <person name="Kong F."/>
            <person name="Xu J."/>
        </authorList>
    </citation>
    <scope>NUCLEOTIDE SEQUENCE [LARGE SCALE GENOMIC DNA]</scope>
    <source>
        <strain evidence="7 8">XL-2024</strain>
    </source>
</reference>
<keyword evidence="2" id="KW-0175">Coiled coil</keyword>
<gene>
    <name evidence="7" type="ORF">AB1300_09755</name>
</gene>
<evidence type="ECO:0000313" key="7">
    <source>
        <dbReference type="EMBL" id="MEX3745421.1"/>
    </source>
</evidence>
<evidence type="ECO:0000256" key="1">
    <source>
        <dbReference type="ARBA" id="ARBA00022729"/>
    </source>
</evidence>
<dbReference type="Gene3D" id="6.10.250.3150">
    <property type="match status" value="1"/>
</dbReference>